<dbReference type="EMBL" id="JABSTU010000007">
    <property type="protein sequence ID" value="KAH8025488.1"/>
    <property type="molecule type" value="Genomic_DNA"/>
</dbReference>
<dbReference type="Proteomes" id="UP000821866">
    <property type="component" value="Unassembled WGS sequence"/>
</dbReference>
<proteinExistence type="predicted"/>
<dbReference type="AlphaFoldDB" id="A0A9J6DUW3"/>
<sequence length="109" mass="12281">MYRLSQVAQESVHHLGSNNWRGCCEHLSGTLGTAKSWWIQIWVHVKEPQVDVLLQLNDEVLDEVQIKDEVLGPPSFAQTRVIFALDLRGAFNSMAAFPLATVIFFTLTV</sequence>
<evidence type="ECO:0000313" key="1">
    <source>
        <dbReference type="EMBL" id="KAH8025488.1"/>
    </source>
</evidence>
<keyword evidence="2" id="KW-1185">Reference proteome</keyword>
<gene>
    <name evidence="1" type="ORF">HPB51_008974</name>
</gene>
<name>A0A9J6DUW3_RHIMP</name>
<evidence type="ECO:0000313" key="2">
    <source>
        <dbReference type="Proteomes" id="UP000821866"/>
    </source>
</evidence>
<reference evidence="1" key="2">
    <citation type="submission" date="2021-09" db="EMBL/GenBank/DDBJ databases">
        <authorList>
            <person name="Jia N."/>
            <person name="Wang J."/>
            <person name="Shi W."/>
            <person name="Du L."/>
            <person name="Sun Y."/>
            <person name="Zhan W."/>
            <person name="Jiang J."/>
            <person name="Wang Q."/>
            <person name="Zhang B."/>
            <person name="Ji P."/>
            <person name="Sakyi L.B."/>
            <person name="Cui X."/>
            <person name="Yuan T."/>
            <person name="Jiang B."/>
            <person name="Yang W."/>
            <person name="Lam T.T.-Y."/>
            <person name="Chang Q."/>
            <person name="Ding S."/>
            <person name="Wang X."/>
            <person name="Zhu J."/>
            <person name="Ruan X."/>
            <person name="Zhao L."/>
            <person name="Wei J."/>
            <person name="Que T."/>
            <person name="Du C."/>
            <person name="Cheng J."/>
            <person name="Dai P."/>
            <person name="Han X."/>
            <person name="Huang E."/>
            <person name="Gao Y."/>
            <person name="Liu J."/>
            <person name="Shao H."/>
            <person name="Ye R."/>
            <person name="Li L."/>
            <person name="Wei W."/>
            <person name="Wang X."/>
            <person name="Wang C."/>
            <person name="Huo Q."/>
            <person name="Li W."/>
            <person name="Guo W."/>
            <person name="Chen H."/>
            <person name="Chen S."/>
            <person name="Zhou L."/>
            <person name="Zhou L."/>
            <person name="Ni X."/>
            <person name="Tian J."/>
            <person name="Zhou Y."/>
            <person name="Sheng Y."/>
            <person name="Liu T."/>
            <person name="Pan Y."/>
            <person name="Xia L."/>
            <person name="Li J."/>
            <person name="Zhao F."/>
            <person name="Cao W."/>
        </authorList>
    </citation>
    <scope>NUCLEOTIDE SEQUENCE</scope>
    <source>
        <strain evidence="1">Rmic-2018</strain>
        <tissue evidence="1">Larvae</tissue>
    </source>
</reference>
<reference evidence="1" key="1">
    <citation type="journal article" date="2020" name="Cell">
        <title>Large-Scale Comparative Analyses of Tick Genomes Elucidate Their Genetic Diversity and Vector Capacities.</title>
        <authorList>
            <consortium name="Tick Genome and Microbiome Consortium (TIGMIC)"/>
            <person name="Jia N."/>
            <person name="Wang J."/>
            <person name="Shi W."/>
            <person name="Du L."/>
            <person name="Sun Y."/>
            <person name="Zhan W."/>
            <person name="Jiang J.F."/>
            <person name="Wang Q."/>
            <person name="Zhang B."/>
            <person name="Ji P."/>
            <person name="Bell-Sakyi L."/>
            <person name="Cui X.M."/>
            <person name="Yuan T.T."/>
            <person name="Jiang B.G."/>
            <person name="Yang W.F."/>
            <person name="Lam T.T."/>
            <person name="Chang Q.C."/>
            <person name="Ding S.J."/>
            <person name="Wang X.J."/>
            <person name="Zhu J.G."/>
            <person name="Ruan X.D."/>
            <person name="Zhao L."/>
            <person name="Wei J.T."/>
            <person name="Ye R.Z."/>
            <person name="Que T.C."/>
            <person name="Du C.H."/>
            <person name="Zhou Y.H."/>
            <person name="Cheng J.X."/>
            <person name="Dai P.F."/>
            <person name="Guo W.B."/>
            <person name="Han X.H."/>
            <person name="Huang E.J."/>
            <person name="Li L.F."/>
            <person name="Wei W."/>
            <person name="Gao Y.C."/>
            <person name="Liu J.Z."/>
            <person name="Shao H.Z."/>
            <person name="Wang X."/>
            <person name="Wang C.C."/>
            <person name="Yang T.C."/>
            <person name="Huo Q.B."/>
            <person name="Li W."/>
            <person name="Chen H.Y."/>
            <person name="Chen S.E."/>
            <person name="Zhou L.G."/>
            <person name="Ni X.B."/>
            <person name="Tian J.H."/>
            <person name="Sheng Y."/>
            <person name="Liu T."/>
            <person name="Pan Y.S."/>
            <person name="Xia L.Y."/>
            <person name="Li J."/>
            <person name="Zhao F."/>
            <person name="Cao W.C."/>
        </authorList>
    </citation>
    <scope>NUCLEOTIDE SEQUENCE</scope>
    <source>
        <strain evidence="1">Rmic-2018</strain>
    </source>
</reference>
<organism evidence="1 2">
    <name type="scientific">Rhipicephalus microplus</name>
    <name type="common">Cattle tick</name>
    <name type="synonym">Boophilus microplus</name>
    <dbReference type="NCBI Taxonomy" id="6941"/>
    <lineage>
        <taxon>Eukaryota</taxon>
        <taxon>Metazoa</taxon>
        <taxon>Ecdysozoa</taxon>
        <taxon>Arthropoda</taxon>
        <taxon>Chelicerata</taxon>
        <taxon>Arachnida</taxon>
        <taxon>Acari</taxon>
        <taxon>Parasitiformes</taxon>
        <taxon>Ixodida</taxon>
        <taxon>Ixodoidea</taxon>
        <taxon>Ixodidae</taxon>
        <taxon>Rhipicephalinae</taxon>
        <taxon>Rhipicephalus</taxon>
        <taxon>Boophilus</taxon>
    </lineage>
</organism>
<accession>A0A9J6DUW3</accession>
<comment type="caution">
    <text evidence="1">The sequence shown here is derived from an EMBL/GenBank/DDBJ whole genome shotgun (WGS) entry which is preliminary data.</text>
</comment>
<protein>
    <submittedName>
        <fullName evidence="1">Uncharacterized protein</fullName>
    </submittedName>
</protein>